<dbReference type="CDD" id="cd01949">
    <property type="entry name" value="GGDEF"/>
    <property type="match status" value="1"/>
</dbReference>
<keyword evidence="10" id="KW-1185">Reference proteome</keyword>
<dbReference type="PROSITE" id="PS50839">
    <property type="entry name" value="CHASE"/>
    <property type="match status" value="1"/>
</dbReference>
<dbReference type="InterPro" id="IPR006189">
    <property type="entry name" value="CHASE_dom"/>
</dbReference>
<dbReference type="SUPFAM" id="SSF141868">
    <property type="entry name" value="EAL domain-like"/>
    <property type="match status" value="1"/>
</dbReference>
<dbReference type="GO" id="GO:0007165">
    <property type="term" value="P:signal transduction"/>
    <property type="evidence" value="ECO:0007669"/>
    <property type="project" value="UniProtKB-ARBA"/>
</dbReference>
<gene>
    <name evidence="9" type="ORF">DES47_1021105</name>
</gene>
<dbReference type="SUPFAM" id="SSF55073">
    <property type="entry name" value="Nucleotide cyclase"/>
    <property type="match status" value="1"/>
</dbReference>
<evidence type="ECO:0000259" key="7">
    <source>
        <dbReference type="PROSITE" id="PS50883"/>
    </source>
</evidence>
<feature type="domain" description="GGDEF" evidence="8">
    <location>
        <begin position="372"/>
        <end position="505"/>
    </location>
</feature>
<proteinExistence type="predicted"/>
<feature type="coiled-coil region" evidence="5">
    <location>
        <begin position="317"/>
        <end position="344"/>
    </location>
</feature>
<dbReference type="SMART" id="SM00052">
    <property type="entry name" value="EAL"/>
    <property type="match status" value="1"/>
</dbReference>
<comment type="caution">
    <text evidence="9">The sequence shown here is derived from an EMBL/GenBank/DDBJ whole genome shotgun (WGS) entry which is preliminary data.</text>
</comment>
<evidence type="ECO:0000256" key="2">
    <source>
        <dbReference type="ARBA" id="ARBA00022692"/>
    </source>
</evidence>
<dbReference type="EMBL" id="SNXS01000002">
    <property type="protein sequence ID" value="TDP73343.1"/>
    <property type="molecule type" value="Genomic_DNA"/>
</dbReference>
<dbReference type="SMART" id="SM01079">
    <property type="entry name" value="CHASE"/>
    <property type="match status" value="1"/>
</dbReference>
<organism evidence="9 10">
    <name type="scientific">Roseateles toxinivorans</name>
    <dbReference type="NCBI Taxonomy" id="270368"/>
    <lineage>
        <taxon>Bacteria</taxon>
        <taxon>Pseudomonadati</taxon>
        <taxon>Pseudomonadota</taxon>
        <taxon>Betaproteobacteria</taxon>
        <taxon>Burkholderiales</taxon>
        <taxon>Sphaerotilaceae</taxon>
        <taxon>Roseateles</taxon>
    </lineage>
</organism>
<dbReference type="GO" id="GO:0016020">
    <property type="term" value="C:membrane"/>
    <property type="evidence" value="ECO:0007669"/>
    <property type="project" value="UniProtKB-SubCell"/>
</dbReference>
<dbReference type="SMART" id="SM00267">
    <property type="entry name" value="GGDEF"/>
    <property type="match status" value="1"/>
</dbReference>
<dbReference type="PANTHER" id="PTHR44757:SF2">
    <property type="entry name" value="BIOFILM ARCHITECTURE MAINTENANCE PROTEIN MBAA"/>
    <property type="match status" value="1"/>
</dbReference>
<evidence type="ECO:0000259" key="8">
    <source>
        <dbReference type="PROSITE" id="PS50887"/>
    </source>
</evidence>
<dbReference type="GO" id="GO:0003824">
    <property type="term" value="F:catalytic activity"/>
    <property type="evidence" value="ECO:0007669"/>
    <property type="project" value="UniProtKB-ARBA"/>
</dbReference>
<sequence length="775" mass="85942">MCLAATLALWRHEQAVTQKNLWANFDFALRQSANRIEQRMAAFEQLLRGAQGLFDASDLVEREDFRLYVDVALSGTNFSGLQALAFTPRLPGEGLGDFVAAQRRMGVSGYRVYPEGQREWHAPVVYIEPFSRLTERALGFDALSEAARREAMFKARDSGAMVMTGKTRLVTEADGEAPAAFVLFLPLYAKGKVLNNVAQRRAHLTGWVFATFRMGDLMSGLYGEGTPGLDLSIYDGVTLSDEALMYRSAKTANPSVSPDKAAHEYIAMANHTWTLVASMRPEFEQRYSSNSADIIAISGVGLSLLLSLLSWLLLTARARAFGRAEAMTRELRESEERMRHMAQHDALTGLPNRRTFRDRLEQDVKKSRRDGLPVAVLFIDLDLFKEVNDTLGHDQGDVLLKEAAQRICHCVREADTVARLGGDEFTVILAELHDLARVEAIAQHINQTLAAPFELRGEQAYVSASIGITLYPHDATEIDDLLKQADQAMYVAKDAGRNCFSFFTPALQVAAVARMRLTNDLRGALANEELRLYFQPVVDLASGRIHKAEALLRWEHPTRGMVGPAEFIPLAEASGLIHDIGEWVFQQAAQWVKRWRQELDPYFQVAVNQSPVEFQRQGRRSAQWLAHLKTLGLSGGALVVEITEGLLLDASPGVTEQLLEFRDAGVEVALDDFGTGYSSLSYIQKFDIDYLKIDQSFVRNLKPGARDVALCKAIIVMAHELGIKVIAEGVETEAQRDLLAAAGCDYGQGYLFAKPLAAEAFDALLVRQRDDALAN</sequence>
<evidence type="ECO:0000256" key="5">
    <source>
        <dbReference type="SAM" id="Coils"/>
    </source>
</evidence>
<dbReference type="CDD" id="cd01948">
    <property type="entry name" value="EAL"/>
    <property type="match status" value="1"/>
</dbReference>
<dbReference type="InterPro" id="IPR043128">
    <property type="entry name" value="Rev_trsase/Diguanyl_cyclase"/>
</dbReference>
<dbReference type="InterPro" id="IPR052155">
    <property type="entry name" value="Biofilm_reg_signaling"/>
</dbReference>
<dbReference type="Pfam" id="PF03924">
    <property type="entry name" value="CHASE"/>
    <property type="match status" value="1"/>
</dbReference>
<dbReference type="InterPro" id="IPR001633">
    <property type="entry name" value="EAL_dom"/>
</dbReference>
<protein>
    <submittedName>
        <fullName evidence="9">Diguanylate cyclase (GGDEF)-like protein</fullName>
    </submittedName>
</protein>
<dbReference type="AlphaFoldDB" id="A0A4R6QRF4"/>
<name>A0A4R6QRF4_9BURK</name>
<dbReference type="Gene3D" id="3.30.450.350">
    <property type="entry name" value="CHASE domain"/>
    <property type="match status" value="1"/>
</dbReference>
<dbReference type="PANTHER" id="PTHR44757">
    <property type="entry name" value="DIGUANYLATE CYCLASE DGCP"/>
    <property type="match status" value="1"/>
</dbReference>
<dbReference type="Pfam" id="PF00563">
    <property type="entry name" value="EAL"/>
    <property type="match status" value="1"/>
</dbReference>
<evidence type="ECO:0000256" key="3">
    <source>
        <dbReference type="ARBA" id="ARBA00022989"/>
    </source>
</evidence>
<accession>A0A4R6QRF4</accession>
<evidence type="ECO:0000259" key="6">
    <source>
        <dbReference type="PROSITE" id="PS50839"/>
    </source>
</evidence>
<feature type="domain" description="CHASE" evidence="6">
    <location>
        <begin position="56"/>
        <end position="276"/>
    </location>
</feature>
<keyword evidence="2" id="KW-0812">Transmembrane</keyword>
<evidence type="ECO:0000256" key="1">
    <source>
        <dbReference type="ARBA" id="ARBA00004370"/>
    </source>
</evidence>
<evidence type="ECO:0000313" key="10">
    <source>
        <dbReference type="Proteomes" id="UP000295361"/>
    </source>
</evidence>
<dbReference type="InterPro" id="IPR029787">
    <property type="entry name" value="Nucleotide_cyclase"/>
</dbReference>
<keyword evidence="5" id="KW-0175">Coiled coil</keyword>
<dbReference type="PROSITE" id="PS50887">
    <property type="entry name" value="GGDEF"/>
    <property type="match status" value="1"/>
</dbReference>
<dbReference type="InParanoid" id="A0A4R6QRF4"/>
<dbReference type="Proteomes" id="UP000295361">
    <property type="component" value="Unassembled WGS sequence"/>
</dbReference>
<dbReference type="NCBIfam" id="TIGR00254">
    <property type="entry name" value="GGDEF"/>
    <property type="match status" value="1"/>
</dbReference>
<dbReference type="Gene3D" id="3.30.70.270">
    <property type="match status" value="1"/>
</dbReference>
<keyword evidence="3" id="KW-1133">Transmembrane helix</keyword>
<comment type="subcellular location">
    <subcellularLocation>
        <location evidence="1">Membrane</location>
    </subcellularLocation>
</comment>
<dbReference type="PROSITE" id="PS50883">
    <property type="entry name" value="EAL"/>
    <property type="match status" value="1"/>
</dbReference>
<dbReference type="Pfam" id="PF00990">
    <property type="entry name" value="GGDEF"/>
    <property type="match status" value="1"/>
</dbReference>
<evidence type="ECO:0000313" key="9">
    <source>
        <dbReference type="EMBL" id="TDP73343.1"/>
    </source>
</evidence>
<dbReference type="InterPro" id="IPR042240">
    <property type="entry name" value="CHASE_sf"/>
</dbReference>
<feature type="domain" description="EAL" evidence="7">
    <location>
        <begin position="514"/>
        <end position="769"/>
    </location>
</feature>
<dbReference type="FunFam" id="3.30.70.270:FF:000001">
    <property type="entry name" value="Diguanylate cyclase domain protein"/>
    <property type="match status" value="1"/>
</dbReference>
<keyword evidence="4" id="KW-0472">Membrane</keyword>
<dbReference type="InterPro" id="IPR035919">
    <property type="entry name" value="EAL_sf"/>
</dbReference>
<dbReference type="Gene3D" id="3.20.20.450">
    <property type="entry name" value="EAL domain"/>
    <property type="match status" value="1"/>
</dbReference>
<dbReference type="InterPro" id="IPR000160">
    <property type="entry name" value="GGDEF_dom"/>
</dbReference>
<reference evidence="9 10" key="1">
    <citation type="submission" date="2019-03" db="EMBL/GenBank/DDBJ databases">
        <title>Genomic Encyclopedia of Type Strains, Phase IV (KMG-IV): sequencing the most valuable type-strain genomes for metagenomic binning, comparative biology and taxonomic classification.</title>
        <authorList>
            <person name="Goeker M."/>
        </authorList>
    </citation>
    <scope>NUCLEOTIDE SEQUENCE [LARGE SCALE GENOMIC DNA]</scope>
    <source>
        <strain evidence="9 10">DSM 16998</strain>
    </source>
</reference>
<evidence type="ECO:0000256" key="4">
    <source>
        <dbReference type="ARBA" id="ARBA00023136"/>
    </source>
</evidence>